<feature type="transmembrane region" description="Helical" evidence="1">
    <location>
        <begin position="110"/>
        <end position="131"/>
    </location>
</feature>
<dbReference type="KEGG" id="bsau:DWV08_07680"/>
<keyword evidence="4" id="KW-1185">Reference proteome</keyword>
<dbReference type="EMBL" id="CP031356">
    <property type="protein sequence ID" value="AXK45505.1"/>
    <property type="molecule type" value="Genomic_DNA"/>
</dbReference>
<proteinExistence type="predicted"/>
<feature type="transmembrane region" description="Helical" evidence="1">
    <location>
        <begin position="85"/>
        <end position="104"/>
    </location>
</feature>
<evidence type="ECO:0000313" key="2">
    <source>
        <dbReference type="EMBL" id="AXK45505.1"/>
    </source>
</evidence>
<organism evidence="3 5">
    <name type="scientific">Brachybacterium saurashtrense</name>
    <dbReference type="NCBI Taxonomy" id="556288"/>
    <lineage>
        <taxon>Bacteria</taxon>
        <taxon>Bacillati</taxon>
        <taxon>Actinomycetota</taxon>
        <taxon>Actinomycetes</taxon>
        <taxon>Micrococcales</taxon>
        <taxon>Dermabacteraceae</taxon>
        <taxon>Brachybacterium</taxon>
    </lineage>
</organism>
<keyword evidence="1" id="KW-0812">Transmembrane</keyword>
<evidence type="ECO:0000313" key="3">
    <source>
        <dbReference type="EMBL" id="RRR21123.1"/>
    </source>
</evidence>
<feature type="transmembrane region" description="Helical" evidence="1">
    <location>
        <begin position="57"/>
        <end position="76"/>
    </location>
</feature>
<name>A0A345YNK3_9MICO</name>
<accession>A0A345YNK3</accession>
<protein>
    <recommendedName>
        <fullName evidence="6">DUF4233 domain-containing protein</fullName>
    </recommendedName>
</protein>
<dbReference type="Proteomes" id="UP000254236">
    <property type="component" value="Chromosome"/>
</dbReference>
<evidence type="ECO:0000313" key="4">
    <source>
        <dbReference type="Proteomes" id="UP000254236"/>
    </source>
</evidence>
<keyword evidence="1" id="KW-1133">Transmembrane helix</keyword>
<dbReference type="RefSeq" id="WP_115413256.1">
    <property type="nucleotide sequence ID" value="NZ_CP031356.1"/>
</dbReference>
<reference evidence="2 4" key="1">
    <citation type="submission" date="2018-07" db="EMBL/GenBank/DDBJ databases">
        <title>Brachybacterium saurashtrense DSM 23186 genome sequence.</title>
        <authorList>
            <person name="Guo L."/>
        </authorList>
    </citation>
    <scope>NUCLEOTIDE SEQUENCE [LARGE SCALE GENOMIC DNA]</scope>
    <source>
        <strain evidence="2 4">DSM 23186</strain>
    </source>
</reference>
<evidence type="ECO:0008006" key="6">
    <source>
        <dbReference type="Google" id="ProtNLM"/>
    </source>
</evidence>
<feature type="transmembrane region" description="Helical" evidence="1">
    <location>
        <begin position="25"/>
        <end position="51"/>
    </location>
</feature>
<gene>
    <name evidence="2" type="ORF">DWV08_07680</name>
    <name evidence="3" type="ORF">DXU92_15665</name>
</gene>
<evidence type="ECO:0000256" key="1">
    <source>
        <dbReference type="SAM" id="Phobius"/>
    </source>
</evidence>
<dbReference type="OrthoDB" id="4794272at2"/>
<dbReference type="AlphaFoldDB" id="A0A345YNK3"/>
<keyword evidence="1" id="KW-0472">Membrane</keyword>
<dbReference type="EMBL" id="QSWH01000010">
    <property type="protein sequence ID" value="RRR21123.1"/>
    <property type="molecule type" value="Genomic_DNA"/>
</dbReference>
<dbReference type="Proteomes" id="UP000282185">
    <property type="component" value="Unassembled WGS sequence"/>
</dbReference>
<reference evidence="3 5" key="2">
    <citation type="submission" date="2018-08" db="EMBL/GenBank/DDBJ databases">
        <title>Brachybacterium saurashtrense DSM 23186.</title>
        <authorList>
            <person name="Li Y."/>
        </authorList>
    </citation>
    <scope>NUCLEOTIDE SEQUENCE [LARGE SCALE GENOMIC DNA]</scope>
    <source>
        <strain evidence="3 5">DSM 23186</strain>
    </source>
</reference>
<evidence type="ECO:0000313" key="5">
    <source>
        <dbReference type="Proteomes" id="UP000282185"/>
    </source>
</evidence>
<sequence length="141" mass="14723">MPTEPRPPARASAAVQDPSPRHRPLAAALLALEALMLAGTATYCFLGVSAGALDTRFGVGLGVFLLLFALAVALAARSVLVKGRFGLGFGITWQLFQALVAVSLLRGALYWQGALALVLALALFVLLTRLVRSTPLPGQAD</sequence>